<reference evidence="1" key="1">
    <citation type="submission" date="2021-10" db="EMBL/GenBank/DDBJ databases">
        <title>Melipona bicolor Genome sequencing and assembly.</title>
        <authorList>
            <person name="Araujo N.S."/>
            <person name="Arias M.C."/>
        </authorList>
    </citation>
    <scope>NUCLEOTIDE SEQUENCE</scope>
    <source>
        <strain evidence="1">USP_2M_L1-L4_2017</strain>
        <tissue evidence="1">Whole body</tissue>
    </source>
</reference>
<gene>
    <name evidence="1" type="ORF">K0M31_008047</name>
</gene>
<proteinExistence type="predicted"/>
<comment type="caution">
    <text evidence="1">The sequence shown here is derived from an EMBL/GenBank/DDBJ whole genome shotgun (WGS) entry which is preliminary data.</text>
</comment>
<keyword evidence="2" id="KW-1185">Reference proteome</keyword>
<name>A0AA40GCJ7_9HYME</name>
<dbReference type="Proteomes" id="UP001177670">
    <property type="component" value="Unassembled WGS sequence"/>
</dbReference>
<evidence type="ECO:0000313" key="2">
    <source>
        <dbReference type="Proteomes" id="UP001177670"/>
    </source>
</evidence>
<protein>
    <submittedName>
        <fullName evidence="1">Uncharacterized protein</fullName>
    </submittedName>
</protein>
<dbReference type="AlphaFoldDB" id="A0AA40GCJ7"/>
<dbReference type="EMBL" id="JAHYIQ010000002">
    <property type="protein sequence ID" value="KAK1135277.1"/>
    <property type="molecule type" value="Genomic_DNA"/>
</dbReference>
<organism evidence="1 2">
    <name type="scientific">Melipona bicolor</name>
    <dbReference type="NCBI Taxonomy" id="60889"/>
    <lineage>
        <taxon>Eukaryota</taxon>
        <taxon>Metazoa</taxon>
        <taxon>Ecdysozoa</taxon>
        <taxon>Arthropoda</taxon>
        <taxon>Hexapoda</taxon>
        <taxon>Insecta</taxon>
        <taxon>Pterygota</taxon>
        <taxon>Neoptera</taxon>
        <taxon>Endopterygota</taxon>
        <taxon>Hymenoptera</taxon>
        <taxon>Apocrita</taxon>
        <taxon>Aculeata</taxon>
        <taxon>Apoidea</taxon>
        <taxon>Anthophila</taxon>
        <taxon>Apidae</taxon>
        <taxon>Melipona</taxon>
    </lineage>
</organism>
<accession>A0AA40GCJ7</accession>
<evidence type="ECO:0000313" key="1">
    <source>
        <dbReference type="EMBL" id="KAK1135277.1"/>
    </source>
</evidence>
<sequence length="164" mass="18761">MVDRCDPWDFQVRIIPILNIEEEETDWRARTSLRTISARRFGKIENNHCLDPTGEASAWLAKSDTSLSIIARLRSFQAFAHFLRRNFATIEKRTVSEGGTFPPSITYPARKPSSHPRTILDVFSEENGCNWCQPCHKERCVGSINQAWHHCSGQYHRGCFGIAP</sequence>